<keyword evidence="3 6" id="KW-1133">Transmembrane helix</keyword>
<organism evidence="8 9">
    <name type="scientific">Paractinoplanes aksuensis</name>
    <dbReference type="NCBI Taxonomy" id="2939490"/>
    <lineage>
        <taxon>Bacteria</taxon>
        <taxon>Bacillati</taxon>
        <taxon>Actinomycetota</taxon>
        <taxon>Actinomycetes</taxon>
        <taxon>Micromonosporales</taxon>
        <taxon>Micromonosporaceae</taxon>
        <taxon>Paractinoplanes</taxon>
    </lineage>
</organism>
<comment type="subcellular location">
    <subcellularLocation>
        <location evidence="1">Cell membrane</location>
        <topology evidence="1">Multi-pass membrane protein</topology>
    </subcellularLocation>
</comment>
<comment type="caution">
    <text evidence="8">The sequence shown here is derived from an EMBL/GenBank/DDBJ whole genome shotgun (WGS) entry which is preliminary data.</text>
</comment>
<feature type="compositionally biased region" description="Pro residues" evidence="5">
    <location>
        <begin position="286"/>
        <end position="299"/>
    </location>
</feature>
<evidence type="ECO:0000256" key="2">
    <source>
        <dbReference type="ARBA" id="ARBA00022692"/>
    </source>
</evidence>
<feature type="region of interest" description="Disordered" evidence="5">
    <location>
        <begin position="281"/>
        <end position="364"/>
    </location>
</feature>
<evidence type="ECO:0000313" key="8">
    <source>
        <dbReference type="EMBL" id="MCO8269279.1"/>
    </source>
</evidence>
<evidence type="ECO:0000256" key="3">
    <source>
        <dbReference type="ARBA" id="ARBA00022989"/>
    </source>
</evidence>
<keyword evidence="4 6" id="KW-0472">Membrane</keyword>
<evidence type="ECO:0000256" key="5">
    <source>
        <dbReference type="SAM" id="MobiDB-lite"/>
    </source>
</evidence>
<evidence type="ECO:0000259" key="7">
    <source>
        <dbReference type="PROSITE" id="PS50929"/>
    </source>
</evidence>
<feature type="transmembrane region" description="Helical" evidence="6">
    <location>
        <begin position="131"/>
        <end position="151"/>
    </location>
</feature>
<dbReference type="InterPro" id="IPR011527">
    <property type="entry name" value="ABC1_TM_dom"/>
</dbReference>
<dbReference type="InterPro" id="IPR036640">
    <property type="entry name" value="ABC1_TM_sf"/>
</dbReference>
<dbReference type="SUPFAM" id="SSF90123">
    <property type="entry name" value="ABC transporter transmembrane region"/>
    <property type="match status" value="1"/>
</dbReference>
<reference evidence="8 9" key="1">
    <citation type="submission" date="2022-06" db="EMBL/GenBank/DDBJ databases">
        <title>New Species of the Genus Actinoplanes, ActinopZanes ferrugineus.</title>
        <authorList>
            <person name="Ding P."/>
        </authorList>
    </citation>
    <scope>NUCLEOTIDE SEQUENCE [LARGE SCALE GENOMIC DNA]</scope>
    <source>
        <strain evidence="8 9">TRM88003</strain>
    </source>
</reference>
<dbReference type="Pfam" id="PF00664">
    <property type="entry name" value="ABC_membrane"/>
    <property type="match status" value="1"/>
</dbReference>
<dbReference type="Gene3D" id="1.20.1560.10">
    <property type="entry name" value="ABC transporter type 1, transmembrane domain"/>
    <property type="match status" value="1"/>
</dbReference>
<feature type="compositionally biased region" description="Polar residues" evidence="5">
    <location>
        <begin position="337"/>
        <end position="346"/>
    </location>
</feature>
<evidence type="ECO:0000313" key="9">
    <source>
        <dbReference type="Proteomes" id="UP001523369"/>
    </source>
</evidence>
<accession>A0ABT1DEQ4</accession>
<keyword evidence="9" id="KW-1185">Reference proteome</keyword>
<evidence type="ECO:0000256" key="6">
    <source>
        <dbReference type="SAM" id="Phobius"/>
    </source>
</evidence>
<name>A0ABT1DEQ4_9ACTN</name>
<dbReference type="EMBL" id="JAMYJR010000001">
    <property type="protein sequence ID" value="MCO8269279.1"/>
    <property type="molecule type" value="Genomic_DNA"/>
</dbReference>
<gene>
    <name evidence="8" type="ORF">M1L60_01595</name>
</gene>
<proteinExistence type="predicted"/>
<feature type="domain" description="ABC transmembrane type-1" evidence="7">
    <location>
        <begin position="16"/>
        <end position="237"/>
    </location>
</feature>
<protein>
    <submittedName>
        <fullName evidence="8">ABC transporter transmembrane domain-containing protein</fullName>
    </submittedName>
</protein>
<dbReference type="PROSITE" id="PS50929">
    <property type="entry name" value="ABC_TM1F"/>
    <property type="match status" value="1"/>
</dbReference>
<dbReference type="Proteomes" id="UP001523369">
    <property type="component" value="Unassembled WGS sequence"/>
</dbReference>
<sequence length="364" mass="38340">MRGFVGLLRSHRLLLAGAIAAGALNQLLTIAGAAVGAYLVGLVATGAGRDRLMPWFWLLLVLIPLRAAAPYLESVLAHIMAFRALADVRGRVHAAFERLAPAGLTAKRSGDLGTTVVADVEALEVFFAHTLSPLVVAVTVPFTTLVALGLIHPVLPLVVLPVLIAVATVPMWLARRARAQGEAVKAAAAEVSAETVDAVQGLRELSIFAATTSHRARISAAAGRLRQAQHRHAGLGGTDLRDLTTDRLRELVTSCPRTRTCSTAPWPRTCCSPGPARLRTTCTRRPGPPAPTSSSPPCPRATTRSWGSVEPGCQAGSASGSPWPGPCSPTRRCWCWTSRSPTSTPRPNGCWPTRCRASSPAGPP</sequence>
<feature type="transmembrane region" description="Helical" evidence="6">
    <location>
        <begin position="157"/>
        <end position="174"/>
    </location>
</feature>
<evidence type="ECO:0000256" key="4">
    <source>
        <dbReference type="ARBA" id="ARBA00023136"/>
    </source>
</evidence>
<feature type="transmembrane region" description="Helical" evidence="6">
    <location>
        <begin position="52"/>
        <end position="72"/>
    </location>
</feature>
<evidence type="ECO:0000256" key="1">
    <source>
        <dbReference type="ARBA" id="ARBA00004651"/>
    </source>
</evidence>
<keyword evidence="2 6" id="KW-0812">Transmembrane</keyword>